<evidence type="ECO:0000313" key="3">
    <source>
        <dbReference type="EMBL" id="GFZ06591.1"/>
    </source>
</evidence>
<feature type="compositionally biased region" description="Basic and acidic residues" evidence="2">
    <location>
        <begin position="358"/>
        <end position="369"/>
    </location>
</feature>
<evidence type="ECO:0000256" key="2">
    <source>
        <dbReference type="SAM" id="MobiDB-lite"/>
    </source>
</evidence>
<dbReference type="Proteomes" id="UP000585474">
    <property type="component" value="Unassembled WGS sequence"/>
</dbReference>
<gene>
    <name evidence="3" type="ORF">Acr_18g0007610</name>
</gene>
<feature type="compositionally biased region" description="Low complexity" evidence="2">
    <location>
        <begin position="298"/>
        <end position="313"/>
    </location>
</feature>
<feature type="region of interest" description="Disordered" evidence="2">
    <location>
        <begin position="285"/>
        <end position="320"/>
    </location>
</feature>
<dbReference type="PANTHER" id="PTHR31099:SF28">
    <property type="entry name" value="F5J5.12"/>
    <property type="match status" value="1"/>
</dbReference>
<dbReference type="PANTHER" id="PTHR31099">
    <property type="entry name" value="OS06G0165300 PROTEIN"/>
    <property type="match status" value="1"/>
</dbReference>
<organism evidence="3 4">
    <name type="scientific">Actinidia rufa</name>
    <dbReference type="NCBI Taxonomy" id="165716"/>
    <lineage>
        <taxon>Eukaryota</taxon>
        <taxon>Viridiplantae</taxon>
        <taxon>Streptophyta</taxon>
        <taxon>Embryophyta</taxon>
        <taxon>Tracheophyta</taxon>
        <taxon>Spermatophyta</taxon>
        <taxon>Magnoliopsida</taxon>
        <taxon>eudicotyledons</taxon>
        <taxon>Gunneridae</taxon>
        <taxon>Pentapetalae</taxon>
        <taxon>asterids</taxon>
        <taxon>Ericales</taxon>
        <taxon>Actinidiaceae</taxon>
        <taxon>Actinidia</taxon>
    </lineage>
</organism>
<protein>
    <submittedName>
        <fullName evidence="3">Uncharacterized protein</fullName>
    </submittedName>
</protein>
<dbReference type="OrthoDB" id="1301859at2759"/>
<name>A0A7J0G735_9ERIC</name>
<reference evidence="3 4" key="1">
    <citation type="submission" date="2019-07" db="EMBL/GenBank/DDBJ databases">
        <title>De Novo Assembly of kiwifruit Actinidia rufa.</title>
        <authorList>
            <person name="Sugita-Konishi S."/>
            <person name="Sato K."/>
            <person name="Mori E."/>
            <person name="Abe Y."/>
            <person name="Kisaki G."/>
            <person name="Hamano K."/>
            <person name="Suezawa K."/>
            <person name="Otani M."/>
            <person name="Fukuda T."/>
            <person name="Manabe T."/>
            <person name="Gomi K."/>
            <person name="Tabuchi M."/>
            <person name="Akimitsu K."/>
            <person name="Kataoka I."/>
        </authorList>
    </citation>
    <scope>NUCLEOTIDE SEQUENCE [LARGE SCALE GENOMIC DNA]</scope>
    <source>
        <strain evidence="4">cv. Fuchu</strain>
    </source>
</reference>
<accession>A0A7J0G735</accession>
<dbReference type="EMBL" id="BJWL01000018">
    <property type="protein sequence ID" value="GFZ06591.1"/>
    <property type="molecule type" value="Genomic_DNA"/>
</dbReference>
<feature type="region of interest" description="Disordered" evidence="2">
    <location>
        <begin position="229"/>
        <end position="255"/>
    </location>
</feature>
<keyword evidence="1" id="KW-0175">Coiled coil</keyword>
<evidence type="ECO:0000256" key="1">
    <source>
        <dbReference type="SAM" id="Coils"/>
    </source>
</evidence>
<feature type="coiled-coil region" evidence="1">
    <location>
        <begin position="430"/>
        <end position="478"/>
    </location>
</feature>
<evidence type="ECO:0000313" key="4">
    <source>
        <dbReference type="Proteomes" id="UP000585474"/>
    </source>
</evidence>
<comment type="caution">
    <text evidence="3">The sequence shown here is derived from an EMBL/GenBank/DDBJ whole genome shotgun (WGS) entry which is preliminary data.</text>
</comment>
<feature type="region of interest" description="Disordered" evidence="2">
    <location>
        <begin position="353"/>
        <end position="379"/>
    </location>
</feature>
<sequence>MGVQTRIPRKGKIVLSAGSGEVAFYEVAFPAGLRFSMHHTIKWVLNFYGICPAQLSPNAWRNINSVLVIWRFHRRHFSLNEFRCLYTLLKGPGSESGWLYFKARPGKNILKGAPSNVKGWKRIFFFVSRDDWEFHPTNPYEQRVVRVPRSWGAPGKQCNKVLVLSPTEEERFRQIFEKIGEGHFKLPVILNSRTYYKYFAPSRVEVSSSSGGMAEGDISGEAKGDIRGEAATAGHASESSRSIDVSRPDAPSRENSVEFVGTIGEEMRRIFIHASDLDLLGRSEERDRDPFLGPPPSSVSSSSCSRLGSQSDSGLFPELRSDAMPKRIKLSELAKVAAQKAATLSSKGMVISEGSEMASKKRASDDGSKGKQVTPLPEAKKIKLAMNACGPYEAARSSRGGQLNETNPCRDFAEGALNQRALTESSKMEMVRVQNRAIELEGALAKKKAKGKKATEEVEARNEVVASLEARVTELEKSQSLSAGRIITAFKESDNFLEAVMGSASSYFSNGFDFCKRQLTHHYPNLGVDLEDIEMDQDFLSQEEIEAERKAAKDKREVEARGEKKGD</sequence>
<feature type="compositionally biased region" description="Basic and acidic residues" evidence="2">
    <location>
        <begin position="244"/>
        <end position="255"/>
    </location>
</feature>
<dbReference type="AlphaFoldDB" id="A0A7J0G735"/>
<proteinExistence type="predicted"/>
<keyword evidence="4" id="KW-1185">Reference proteome</keyword>